<dbReference type="eggNOG" id="COG1262">
    <property type="taxonomic scope" value="Bacteria"/>
</dbReference>
<accession>B4SG18</accession>
<dbReference type="PANTHER" id="PTHR23150">
    <property type="entry name" value="SULFATASE MODIFYING FACTOR 1, 2"/>
    <property type="match status" value="1"/>
</dbReference>
<keyword evidence="4" id="KW-1185">Reference proteome</keyword>
<dbReference type="InterPro" id="IPR042095">
    <property type="entry name" value="SUMF_sf"/>
</dbReference>
<organism evidence="3 4">
    <name type="scientific">Pelodictyon phaeoclathratiforme (strain DSM 5477 / BU-1)</name>
    <dbReference type="NCBI Taxonomy" id="324925"/>
    <lineage>
        <taxon>Bacteria</taxon>
        <taxon>Pseudomonadati</taxon>
        <taxon>Chlorobiota</taxon>
        <taxon>Chlorobiia</taxon>
        <taxon>Chlorobiales</taxon>
        <taxon>Chlorobiaceae</taxon>
        <taxon>Chlorobium/Pelodictyon group</taxon>
        <taxon>Pelodictyon</taxon>
    </lineage>
</organism>
<dbReference type="PROSITE" id="PS50837">
    <property type="entry name" value="NACHT"/>
    <property type="match status" value="1"/>
</dbReference>
<evidence type="ECO:0000256" key="1">
    <source>
        <dbReference type="SAM" id="MobiDB-lite"/>
    </source>
</evidence>
<dbReference type="AlphaFoldDB" id="B4SG18"/>
<dbReference type="InterPro" id="IPR029052">
    <property type="entry name" value="Metallo-depent_PP-like"/>
</dbReference>
<dbReference type="Gene3D" id="3.60.21.10">
    <property type="match status" value="1"/>
</dbReference>
<evidence type="ECO:0000313" key="4">
    <source>
        <dbReference type="Proteomes" id="UP000002724"/>
    </source>
</evidence>
<dbReference type="InterPro" id="IPR005532">
    <property type="entry name" value="SUMF_dom"/>
</dbReference>
<dbReference type="Pfam" id="PF03781">
    <property type="entry name" value="FGE-sulfatase"/>
    <property type="match status" value="1"/>
</dbReference>
<dbReference type="Proteomes" id="UP000002724">
    <property type="component" value="Chromosome"/>
</dbReference>
<dbReference type="RefSeq" id="WP_012507823.1">
    <property type="nucleotide sequence ID" value="NC_011060.1"/>
</dbReference>
<dbReference type="SUPFAM" id="SSF52540">
    <property type="entry name" value="P-loop containing nucleoside triphosphate hydrolases"/>
    <property type="match status" value="1"/>
</dbReference>
<feature type="compositionally biased region" description="Polar residues" evidence="1">
    <location>
        <begin position="1087"/>
        <end position="1097"/>
    </location>
</feature>
<dbReference type="HOGENOM" id="CLU_003659_0_0_10"/>
<dbReference type="Pfam" id="PF05729">
    <property type="entry name" value="NACHT"/>
    <property type="match status" value="1"/>
</dbReference>
<proteinExistence type="predicted"/>
<dbReference type="InterPro" id="IPR027417">
    <property type="entry name" value="P-loop_NTPase"/>
</dbReference>
<evidence type="ECO:0000259" key="2">
    <source>
        <dbReference type="PROSITE" id="PS50837"/>
    </source>
</evidence>
<dbReference type="SUPFAM" id="SSF56300">
    <property type="entry name" value="Metallo-dependent phosphatases"/>
    <property type="match status" value="1"/>
</dbReference>
<dbReference type="Gene3D" id="3.90.1580.10">
    <property type="entry name" value="paralog of FGE (formylglycine-generating enzyme)"/>
    <property type="match status" value="1"/>
</dbReference>
<dbReference type="GO" id="GO:0016787">
    <property type="term" value="F:hydrolase activity"/>
    <property type="evidence" value="ECO:0007669"/>
    <property type="project" value="InterPro"/>
</dbReference>
<dbReference type="GO" id="GO:0120147">
    <property type="term" value="F:formylglycine-generating oxidase activity"/>
    <property type="evidence" value="ECO:0007669"/>
    <property type="project" value="TreeGrafter"/>
</dbReference>
<dbReference type="STRING" id="324925.Ppha_1047"/>
<evidence type="ECO:0000313" key="3">
    <source>
        <dbReference type="EMBL" id="ACF43329.1"/>
    </source>
</evidence>
<dbReference type="eggNOG" id="COG1409">
    <property type="taxonomic scope" value="Bacteria"/>
</dbReference>
<gene>
    <name evidence="3" type="ordered locus">Ppha_1047</name>
</gene>
<dbReference type="SUPFAM" id="SSF56436">
    <property type="entry name" value="C-type lectin-like"/>
    <property type="match status" value="1"/>
</dbReference>
<protein>
    <submittedName>
        <fullName evidence="3">Putative signal transduction protein with Nacht domain</fullName>
    </submittedName>
</protein>
<dbReference type="OrthoDB" id="595053at2"/>
<dbReference type="InterPro" id="IPR051043">
    <property type="entry name" value="Sulfatase_Mod_Factor_Kinase"/>
</dbReference>
<dbReference type="KEGG" id="pph:Ppha_1047"/>
<feature type="domain" description="NACHT" evidence="2">
    <location>
        <begin position="440"/>
        <end position="566"/>
    </location>
</feature>
<feature type="region of interest" description="Disordered" evidence="1">
    <location>
        <begin position="1073"/>
        <end position="1099"/>
    </location>
</feature>
<dbReference type="Pfam" id="PF00149">
    <property type="entry name" value="Metallophos"/>
    <property type="match status" value="1"/>
</dbReference>
<sequence>MTKATKGYQEVLKITGELDSALTWLHISDLHLSDRGRYDQEVILRALVASVKQFREEGRVPDLIVVTGDIAHSGKAEEYRQATLFFDDLLAAAGLDKRRLFVVPGNHDVDRTVNEFLPRTLDSDASSDKFFDPAGVAIAIQFQKLQAYSAWYNSYFAGFRSFPTDTTCSTVEVVQIRQVRVAMLLLNSALFCIDDQDHGKLLLGRRCLDKATKALQEQAADLNLALLHHPLDWLSAVERANIRATLGASVDLLLHGHYHETDTECTVSQHGGYLKLGAGASYQTREWPNCAMYATAQSGRVTIFPICYHDKPREVWALDTAIFPSPSYIGTFSLPKRVSPDVREAQALTTLDRDHLHDYHEALRRELDISNLLGTHALENVPVGLTDTFVALRLSDGWRSDCDLNVGEACQSSEQEQEQKFHEQIRKPEEVMRLVFEQQRLLLIIGDPGSGKTTLLKHYALTSLDDRKRLGFTEPLLVVFLPLRDLIVENGDYAPISHNLIAWSALHNLDIEEKHLSRWLQQRPTLLLFDGLDEISDPQQRIRACRWIDRIVASFKKAQVVVTSRSTGYRKAEGIELASRHTRADIMDFTSEQQQEFLEKWFRAAYLGELKPGSETQERWEKSQKEKAERKAKDIVLFLAQEKNRGVQALARVPLLLQIMAMLWKDRDYLPASRLKLYEAALNYILDYRDRQKGLEPLLPAEDALRVLAPVSLWMQEVVKRDEVERGAMQQQMQIQLKTLTKRYSAEEFCRNLVDRAGLLVEYRDREYLFRHKSFREYMAGLQLQKEWGREQRMATFAGYFGDDWWNEPLRFFIGQADAATFDAFMRELFNSPVSEEMTQKQQDLLTTLIEEAPQICFDALRSKLMEPETTLNRQRYLLQCLNAIGELEAHKEALEVVEQFNLSELSKERPLVAGTLNDPLGAEYLLIKGGSFDYSLTKKRETVPDLYVAKFTVTNRLFRQFISFLETKGSDVAGNLLFESYKKHLSALAESIKEFSSWLQQEKELSKRFASRYDDDKRFNKDDQPVIATWYAARAYCLWLSLLESDKDVFYRLPAEMEWEFAAAGEEGRSYPWPKERGEPTPKLANYNSNEGSTTPVGRYPEGATPEGLFDMAGNVWEWTDDWYGEKEGYRSVRGGSYYSSKADALRCSSRNDDLPGNWGSYNVGFRVIRSSHSFLPEHLIL</sequence>
<name>B4SG18_PELPB</name>
<dbReference type="InterPro" id="IPR004843">
    <property type="entry name" value="Calcineurin-like_PHP"/>
</dbReference>
<dbReference type="EMBL" id="CP001110">
    <property type="protein sequence ID" value="ACF43329.1"/>
    <property type="molecule type" value="Genomic_DNA"/>
</dbReference>
<dbReference type="InterPro" id="IPR016187">
    <property type="entry name" value="CTDL_fold"/>
</dbReference>
<dbReference type="InterPro" id="IPR007111">
    <property type="entry name" value="NACHT_NTPase"/>
</dbReference>
<dbReference type="Gene3D" id="3.40.50.300">
    <property type="entry name" value="P-loop containing nucleotide triphosphate hydrolases"/>
    <property type="match status" value="1"/>
</dbReference>
<reference evidence="3 4" key="1">
    <citation type="submission" date="2008-06" db="EMBL/GenBank/DDBJ databases">
        <title>Complete sequence of Pelodictyon phaeoclathratiforme BU-1.</title>
        <authorList>
            <consortium name="US DOE Joint Genome Institute"/>
            <person name="Lucas S."/>
            <person name="Copeland A."/>
            <person name="Lapidus A."/>
            <person name="Glavina del Rio T."/>
            <person name="Dalin E."/>
            <person name="Tice H."/>
            <person name="Bruce D."/>
            <person name="Goodwin L."/>
            <person name="Pitluck S."/>
            <person name="Schmutz J."/>
            <person name="Larimer F."/>
            <person name="Land M."/>
            <person name="Hauser L."/>
            <person name="Kyrpides N."/>
            <person name="Mikhailova N."/>
            <person name="Liu Z."/>
            <person name="Li T."/>
            <person name="Zhao F."/>
            <person name="Overmann J."/>
            <person name="Bryant D.A."/>
            <person name="Richardson P."/>
        </authorList>
    </citation>
    <scope>NUCLEOTIDE SEQUENCE [LARGE SCALE GENOMIC DNA]</scope>
    <source>
        <strain evidence="4">DSM 5477 / BU-1</strain>
    </source>
</reference>
<dbReference type="PANTHER" id="PTHR23150:SF19">
    <property type="entry name" value="FORMYLGLYCINE-GENERATING ENZYME"/>
    <property type="match status" value="1"/>
</dbReference>
<dbReference type="eggNOG" id="COG5635">
    <property type="taxonomic scope" value="Bacteria"/>
</dbReference>